<keyword evidence="11" id="KW-0520">NAD</keyword>
<keyword evidence="13 16" id="KW-0472">Membrane</keyword>
<evidence type="ECO:0000256" key="8">
    <source>
        <dbReference type="ARBA" id="ARBA00022967"/>
    </source>
</evidence>
<evidence type="ECO:0000256" key="1">
    <source>
        <dbReference type="ARBA" id="ARBA00004225"/>
    </source>
</evidence>
<name>A0A890CGS5_9CUCU</name>
<dbReference type="EC" id="7.1.1.2" evidence="3"/>
<feature type="transmembrane region" description="Helical" evidence="16">
    <location>
        <begin position="79"/>
        <end position="97"/>
    </location>
</feature>
<dbReference type="GO" id="GO:0008137">
    <property type="term" value="F:NADH dehydrogenase (ubiquinone) activity"/>
    <property type="evidence" value="ECO:0007669"/>
    <property type="project" value="UniProtKB-EC"/>
</dbReference>
<geneLocation type="mitochondrion" evidence="17"/>
<keyword evidence="5" id="KW-0813">Transport</keyword>
<evidence type="ECO:0000256" key="3">
    <source>
        <dbReference type="ARBA" id="ARBA00012944"/>
    </source>
</evidence>
<keyword evidence="10 16" id="KW-1133">Transmembrane helix</keyword>
<dbReference type="PANTHER" id="PTHR11435:SF1">
    <property type="entry name" value="NADH-UBIQUINONE OXIDOREDUCTASE CHAIN 6"/>
    <property type="match status" value="1"/>
</dbReference>
<evidence type="ECO:0000313" key="17">
    <source>
        <dbReference type="EMBL" id="QRG31132.1"/>
    </source>
</evidence>
<proteinExistence type="inferred from homology"/>
<evidence type="ECO:0000256" key="14">
    <source>
        <dbReference type="ARBA" id="ARBA00031019"/>
    </source>
</evidence>
<evidence type="ECO:0000256" key="10">
    <source>
        <dbReference type="ARBA" id="ARBA00022989"/>
    </source>
</evidence>
<evidence type="ECO:0000256" key="6">
    <source>
        <dbReference type="ARBA" id="ARBA00022660"/>
    </source>
</evidence>
<keyword evidence="6" id="KW-0679">Respiratory chain</keyword>
<evidence type="ECO:0000256" key="11">
    <source>
        <dbReference type="ARBA" id="ARBA00023027"/>
    </source>
</evidence>
<feature type="transmembrane region" description="Helical" evidence="16">
    <location>
        <begin position="129"/>
        <end position="153"/>
    </location>
</feature>
<comment type="similarity">
    <text evidence="2">Belongs to the complex I subunit 6 family.</text>
</comment>
<evidence type="ECO:0000256" key="15">
    <source>
        <dbReference type="ARBA" id="ARBA00049551"/>
    </source>
</evidence>
<evidence type="ECO:0000256" key="16">
    <source>
        <dbReference type="SAM" id="Phobius"/>
    </source>
</evidence>
<keyword evidence="12 17" id="KW-0496">Mitochondrion</keyword>
<sequence length="164" mass="19341">MNLMIATMMVFFSTMSMFLNHPVSFGALLIFQTILVAIYSGMMNINFWFSYILFIVMIGGLLILFIYMTSIASNEKFKFSMKFIFIMPTTALTMYFTEKLLLEENFKTYETLIFCKFKMTNLLNKYFNFPFSSMAVFLMMYLLLTMIVVVKLTKKNLGPIRQKW</sequence>
<evidence type="ECO:0000256" key="9">
    <source>
        <dbReference type="ARBA" id="ARBA00022982"/>
    </source>
</evidence>
<keyword evidence="8" id="KW-1278">Translocase</keyword>
<evidence type="ECO:0000256" key="7">
    <source>
        <dbReference type="ARBA" id="ARBA00022692"/>
    </source>
</evidence>
<gene>
    <name evidence="17" type="primary">nad6</name>
</gene>
<comment type="catalytic activity">
    <reaction evidence="15">
        <text>a ubiquinone + NADH + 5 H(+)(in) = a ubiquinol + NAD(+) + 4 H(+)(out)</text>
        <dbReference type="Rhea" id="RHEA:29091"/>
        <dbReference type="Rhea" id="RHEA-COMP:9565"/>
        <dbReference type="Rhea" id="RHEA-COMP:9566"/>
        <dbReference type="ChEBI" id="CHEBI:15378"/>
        <dbReference type="ChEBI" id="CHEBI:16389"/>
        <dbReference type="ChEBI" id="CHEBI:17976"/>
        <dbReference type="ChEBI" id="CHEBI:57540"/>
        <dbReference type="ChEBI" id="CHEBI:57945"/>
        <dbReference type="EC" id="7.1.1.2"/>
    </reaction>
</comment>
<feature type="transmembrane region" description="Helical" evidence="16">
    <location>
        <begin position="48"/>
        <end position="67"/>
    </location>
</feature>
<accession>A0A890CGS5</accession>
<organism evidence="17">
    <name type="scientific">Chrysochares punctatus</name>
    <dbReference type="NCBI Taxonomy" id="2741024"/>
    <lineage>
        <taxon>Eukaryota</taxon>
        <taxon>Metazoa</taxon>
        <taxon>Ecdysozoa</taxon>
        <taxon>Arthropoda</taxon>
        <taxon>Hexapoda</taxon>
        <taxon>Insecta</taxon>
        <taxon>Pterygota</taxon>
        <taxon>Neoptera</taxon>
        <taxon>Endopterygota</taxon>
        <taxon>Coleoptera</taxon>
        <taxon>Polyphaga</taxon>
        <taxon>Cucujiformia</taxon>
        <taxon>Chrysomeloidea</taxon>
        <taxon>Chrysomelidae</taxon>
        <taxon>Eumolpinae</taxon>
        <taxon>Chrysochares</taxon>
    </lineage>
</organism>
<dbReference type="InterPro" id="IPR050269">
    <property type="entry name" value="ComplexI_Subunit6"/>
</dbReference>
<evidence type="ECO:0000256" key="5">
    <source>
        <dbReference type="ARBA" id="ARBA00022448"/>
    </source>
</evidence>
<keyword evidence="7 16" id="KW-0812">Transmembrane</keyword>
<dbReference type="GO" id="GO:0031966">
    <property type="term" value="C:mitochondrial membrane"/>
    <property type="evidence" value="ECO:0007669"/>
    <property type="project" value="UniProtKB-SubCell"/>
</dbReference>
<evidence type="ECO:0000256" key="2">
    <source>
        <dbReference type="ARBA" id="ARBA00005698"/>
    </source>
</evidence>
<evidence type="ECO:0000256" key="13">
    <source>
        <dbReference type="ARBA" id="ARBA00023136"/>
    </source>
</evidence>
<protein>
    <recommendedName>
        <fullName evidence="4">NADH-ubiquinone oxidoreductase chain 6</fullName>
        <ecNumber evidence="3">7.1.1.2</ecNumber>
    </recommendedName>
    <alternativeName>
        <fullName evidence="14">NADH dehydrogenase subunit 6</fullName>
    </alternativeName>
</protein>
<dbReference type="EMBL" id="MN745103">
    <property type="protein sequence ID" value="QRG31132.1"/>
    <property type="molecule type" value="Genomic_DNA"/>
</dbReference>
<comment type="subcellular location">
    <subcellularLocation>
        <location evidence="1">Mitochondrion membrane</location>
        <topology evidence="1">Multi-pass membrane protein</topology>
    </subcellularLocation>
</comment>
<feature type="transmembrane region" description="Helical" evidence="16">
    <location>
        <begin position="21"/>
        <end position="42"/>
    </location>
</feature>
<keyword evidence="9" id="KW-0249">Electron transport</keyword>
<reference evidence="17" key="2">
    <citation type="journal article" date="2020" name="Mitochondrial DNA Part B Resour">
        <title>Mitochondrial genome of Chrysochares punctatus (Coleoptera: Chrysomelidae: Eumolpinae) and phylogenetic analysis.</title>
        <authorList>
            <person name="Feng R.Q."/>
            <person name="Zhang L.J."/>
            <person name="Li M."/>
            <person name="Liu J."/>
            <person name="Wen C.L."/>
            <person name="Yuan M.L."/>
        </authorList>
    </citation>
    <scope>NUCLEOTIDE SEQUENCE</scope>
</reference>
<dbReference type="PANTHER" id="PTHR11435">
    <property type="entry name" value="NADH UBIQUINONE OXIDOREDUCTASE SUBUNIT ND6"/>
    <property type="match status" value="1"/>
</dbReference>
<evidence type="ECO:0000256" key="4">
    <source>
        <dbReference type="ARBA" id="ARBA00021095"/>
    </source>
</evidence>
<evidence type="ECO:0000256" key="12">
    <source>
        <dbReference type="ARBA" id="ARBA00023128"/>
    </source>
</evidence>
<reference evidence="17" key="1">
    <citation type="submission" date="2019-11" db="EMBL/GenBank/DDBJ databases">
        <authorList>
            <person name="Feng R.-Q."/>
            <person name="Yuan M.-L."/>
        </authorList>
    </citation>
    <scope>NUCLEOTIDE SEQUENCE</scope>
</reference>
<dbReference type="AlphaFoldDB" id="A0A890CGS5"/>